<dbReference type="SUPFAM" id="SSF111369">
    <property type="entry name" value="HlyD-like secretion proteins"/>
    <property type="match status" value="1"/>
</dbReference>
<dbReference type="EMBL" id="JAQQKX010000007">
    <property type="protein sequence ID" value="MDC7683723.1"/>
    <property type="molecule type" value="Genomic_DNA"/>
</dbReference>
<protein>
    <submittedName>
        <fullName evidence="3">HlyD family efflux transporter periplasmic adaptor subunit</fullName>
    </submittedName>
</protein>
<comment type="subcellular location">
    <subcellularLocation>
        <location evidence="1">Cell envelope</location>
    </subcellularLocation>
</comment>
<organism evidence="3 4">
    <name type="scientific">Asticcacaulis aquaticus</name>
    <dbReference type="NCBI Taxonomy" id="2984212"/>
    <lineage>
        <taxon>Bacteria</taxon>
        <taxon>Pseudomonadati</taxon>
        <taxon>Pseudomonadota</taxon>
        <taxon>Alphaproteobacteria</taxon>
        <taxon>Caulobacterales</taxon>
        <taxon>Caulobacteraceae</taxon>
        <taxon>Asticcacaulis</taxon>
    </lineage>
</organism>
<evidence type="ECO:0000256" key="1">
    <source>
        <dbReference type="ARBA" id="ARBA00004196"/>
    </source>
</evidence>
<proteinExistence type="predicted"/>
<dbReference type="Proteomes" id="UP001214854">
    <property type="component" value="Unassembled WGS sequence"/>
</dbReference>
<accession>A0ABT5HUU6</accession>
<dbReference type="Gene3D" id="2.40.30.170">
    <property type="match status" value="1"/>
</dbReference>
<evidence type="ECO:0000313" key="4">
    <source>
        <dbReference type="Proteomes" id="UP001214854"/>
    </source>
</evidence>
<keyword evidence="4" id="KW-1185">Reference proteome</keyword>
<reference evidence="3 4" key="1">
    <citation type="submission" date="2023-01" db="EMBL/GenBank/DDBJ databases">
        <title>Novel species of the genus Asticcacaulis isolated from rivers.</title>
        <authorList>
            <person name="Lu H."/>
        </authorList>
    </citation>
    <scope>NUCLEOTIDE SEQUENCE [LARGE SCALE GENOMIC DNA]</scope>
    <source>
        <strain evidence="3 4">BYS171W</strain>
    </source>
</reference>
<evidence type="ECO:0000313" key="3">
    <source>
        <dbReference type="EMBL" id="MDC7683723.1"/>
    </source>
</evidence>
<dbReference type="Gene3D" id="2.40.50.100">
    <property type="match status" value="1"/>
</dbReference>
<keyword evidence="2" id="KW-0175">Coiled coil</keyword>
<dbReference type="PANTHER" id="PTHR32347:SF23">
    <property type="entry name" value="BLL5650 PROTEIN"/>
    <property type="match status" value="1"/>
</dbReference>
<comment type="caution">
    <text evidence="3">The sequence shown here is derived from an EMBL/GenBank/DDBJ whole genome shotgun (WGS) entry which is preliminary data.</text>
</comment>
<dbReference type="InterPro" id="IPR050465">
    <property type="entry name" value="UPF0194_transport"/>
</dbReference>
<dbReference type="RefSeq" id="WP_272748187.1">
    <property type="nucleotide sequence ID" value="NZ_JAQQKX010000007.1"/>
</dbReference>
<dbReference type="PANTHER" id="PTHR32347">
    <property type="entry name" value="EFFLUX SYSTEM COMPONENT YKNX-RELATED"/>
    <property type="match status" value="1"/>
</dbReference>
<name>A0ABT5HUU6_9CAUL</name>
<dbReference type="Gene3D" id="1.10.287.470">
    <property type="entry name" value="Helix hairpin bin"/>
    <property type="match status" value="1"/>
</dbReference>
<gene>
    <name evidence="3" type="ORF">PQU92_10570</name>
</gene>
<evidence type="ECO:0000256" key="2">
    <source>
        <dbReference type="ARBA" id="ARBA00023054"/>
    </source>
</evidence>
<sequence length="308" mass="33006">MKRLWLILPLLAGCEKADEGRFTGYVEAQAAAVAAPQSGWLSAVYVDDGASVALDQPLFALDATQARQALTGAESHEAAARATAQDMSKGAREADIAPLLKERDQAQASLDLARSEEARYGKLAASGYAAPAKMDSLRATRKAAEASVAAIDRQIAAQRQAGRADQLVAAQAQAEGAAADTAQAQWTVDERAVRARLQGRVGQRLREPGEYVAVGQPVLSLYVTGREFVRFYVPQGELARVKIGQSVRVTCDGCAAQTAKVRYIATEAEFTPPVIYSVRERQKLVYLIEATPEKPDALRPGQPVDVTL</sequence>